<dbReference type="SUPFAM" id="SSF47050">
    <property type="entry name" value="VHP, Villin headpiece domain"/>
    <property type="match status" value="1"/>
</dbReference>
<dbReference type="InterPro" id="IPR003128">
    <property type="entry name" value="Villin_headpiece"/>
</dbReference>
<feature type="region of interest" description="Disordered" evidence="3">
    <location>
        <begin position="748"/>
        <end position="770"/>
    </location>
</feature>
<dbReference type="InterPro" id="IPR029006">
    <property type="entry name" value="ADF-H/Gelsolin-like_dom_sf"/>
</dbReference>
<dbReference type="CDD" id="cd11288">
    <property type="entry name" value="gelsolin_S5_like"/>
    <property type="match status" value="1"/>
</dbReference>
<reference evidence="5 6" key="1">
    <citation type="journal article" date="2018" name="Mol. Plant">
        <title>The genome of Artemisia annua provides insight into the evolution of Asteraceae family and artemisinin biosynthesis.</title>
        <authorList>
            <person name="Shen Q."/>
            <person name="Zhang L."/>
            <person name="Liao Z."/>
            <person name="Wang S."/>
            <person name="Yan T."/>
            <person name="Shi P."/>
            <person name="Liu M."/>
            <person name="Fu X."/>
            <person name="Pan Q."/>
            <person name="Wang Y."/>
            <person name="Lv Z."/>
            <person name="Lu X."/>
            <person name="Zhang F."/>
            <person name="Jiang W."/>
            <person name="Ma Y."/>
            <person name="Chen M."/>
            <person name="Hao X."/>
            <person name="Li L."/>
            <person name="Tang Y."/>
            <person name="Lv G."/>
            <person name="Zhou Y."/>
            <person name="Sun X."/>
            <person name="Brodelius P.E."/>
            <person name="Rose J.K.C."/>
            <person name="Tang K."/>
        </authorList>
    </citation>
    <scope>NUCLEOTIDE SEQUENCE [LARGE SCALE GENOMIC DNA]</scope>
    <source>
        <strain evidence="6">cv. Huhao1</strain>
        <tissue evidence="5">Leaf</tissue>
    </source>
</reference>
<evidence type="ECO:0000259" key="4">
    <source>
        <dbReference type="PROSITE" id="PS51089"/>
    </source>
</evidence>
<dbReference type="InterPro" id="IPR057226">
    <property type="entry name" value="DUF7904"/>
</dbReference>
<dbReference type="Pfam" id="PF02209">
    <property type="entry name" value="VHP"/>
    <property type="match status" value="1"/>
</dbReference>
<protein>
    <submittedName>
        <fullName evidence="5">Villin headpiece, Villin/Gelsolin, ADF-H/Gelsolin-like domain protein</fullName>
    </submittedName>
</protein>
<name>A0A2U1QMH8_ARTAN</name>
<gene>
    <name evidence="5" type="ORF">CTI12_AA011140</name>
</gene>
<proteinExistence type="predicted"/>
<feature type="region of interest" description="Disordered" evidence="3">
    <location>
        <begin position="815"/>
        <end position="950"/>
    </location>
</feature>
<dbReference type="Gene3D" id="3.40.20.10">
    <property type="entry name" value="Severin"/>
    <property type="match status" value="6"/>
</dbReference>
<keyword evidence="2" id="KW-0677">Repeat</keyword>
<dbReference type="Pfam" id="PF00626">
    <property type="entry name" value="Gelsolin"/>
    <property type="match status" value="5"/>
</dbReference>
<dbReference type="CDD" id="cd11293">
    <property type="entry name" value="gelsolin_S4_like"/>
    <property type="match status" value="1"/>
</dbReference>
<dbReference type="SMART" id="SM00153">
    <property type="entry name" value="VHP"/>
    <property type="match status" value="1"/>
</dbReference>
<evidence type="ECO:0000313" key="5">
    <source>
        <dbReference type="EMBL" id="PWA99201.1"/>
    </source>
</evidence>
<evidence type="ECO:0000256" key="3">
    <source>
        <dbReference type="SAM" id="MobiDB-lite"/>
    </source>
</evidence>
<dbReference type="Proteomes" id="UP000245207">
    <property type="component" value="Unassembled WGS sequence"/>
</dbReference>
<dbReference type="GO" id="GO:0051014">
    <property type="term" value="P:actin filament severing"/>
    <property type="evidence" value="ECO:0007669"/>
    <property type="project" value="TreeGrafter"/>
</dbReference>
<dbReference type="PRINTS" id="PR00597">
    <property type="entry name" value="GELSOLIN"/>
</dbReference>
<feature type="compositionally biased region" description="Polar residues" evidence="3">
    <location>
        <begin position="889"/>
        <end position="898"/>
    </location>
</feature>
<dbReference type="PANTHER" id="PTHR11977:SF132">
    <property type="entry name" value="VILLIN HEADPIECE, VILLIN_GELSOLIN, ADF-H_GELSOLIN-LIKE DOMAIN PROTEIN-RELATED"/>
    <property type="match status" value="1"/>
</dbReference>
<dbReference type="AlphaFoldDB" id="A0A2U1QMH8"/>
<dbReference type="GO" id="GO:0051015">
    <property type="term" value="F:actin filament binding"/>
    <property type="evidence" value="ECO:0007669"/>
    <property type="project" value="InterPro"/>
</dbReference>
<keyword evidence="6" id="KW-1185">Reference proteome</keyword>
<dbReference type="InterPro" id="IPR007123">
    <property type="entry name" value="Gelsolin-like_dom"/>
</dbReference>
<feature type="compositionally biased region" description="Polar residues" evidence="3">
    <location>
        <begin position="750"/>
        <end position="770"/>
    </location>
</feature>
<feature type="compositionally biased region" description="Acidic residues" evidence="3">
    <location>
        <begin position="900"/>
        <end position="916"/>
    </location>
</feature>
<dbReference type="GO" id="GO:0007015">
    <property type="term" value="P:actin filament organization"/>
    <property type="evidence" value="ECO:0007669"/>
    <property type="project" value="UniProtKB-ARBA"/>
</dbReference>
<accession>A0A2U1QMH8</accession>
<dbReference type="EMBL" id="PKPP01000030">
    <property type="protein sequence ID" value="PWA99201.1"/>
    <property type="molecule type" value="Genomic_DNA"/>
</dbReference>
<organism evidence="5 6">
    <name type="scientific">Artemisia annua</name>
    <name type="common">Sweet wormwood</name>
    <dbReference type="NCBI Taxonomy" id="35608"/>
    <lineage>
        <taxon>Eukaryota</taxon>
        <taxon>Viridiplantae</taxon>
        <taxon>Streptophyta</taxon>
        <taxon>Embryophyta</taxon>
        <taxon>Tracheophyta</taxon>
        <taxon>Spermatophyta</taxon>
        <taxon>Magnoliopsida</taxon>
        <taxon>eudicotyledons</taxon>
        <taxon>Gunneridae</taxon>
        <taxon>Pentapetalae</taxon>
        <taxon>asterids</taxon>
        <taxon>campanulids</taxon>
        <taxon>Asterales</taxon>
        <taxon>Asteraceae</taxon>
        <taxon>Asteroideae</taxon>
        <taxon>Anthemideae</taxon>
        <taxon>Artemisiinae</taxon>
        <taxon>Artemisia</taxon>
    </lineage>
</organism>
<evidence type="ECO:0000313" key="6">
    <source>
        <dbReference type="Proteomes" id="UP000245207"/>
    </source>
</evidence>
<dbReference type="Gene3D" id="1.10.950.10">
    <property type="entry name" value="Villin headpiece domain"/>
    <property type="match status" value="1"/>
</dbReference>
<feature type="domain" description="HP" evidence="4">
    <location>
        <begin position="930"/>
        <end position="995"/>
    </location>
</feature>
<evidence type="ECO:0000256" key="2">
    <source>
        <dbReference type="ARBA" id="ARBA00022737"/>
    </source>
</evidence>
<sequence length="995" mass="110491">MASKVLEPAFQGVGQKVYPYSFSNLGIEIWKIHNSQPVPLPESDYGRFHSGDSYIILKTAGKAGAYTYNIHFWLGIDTSQDEAVIAAGKAVELDAILGSRAIQYRELQSYESTKFLSYFKPFIMPQERGVPTGDEKPEEEESYETRLYTCQGKRVVRLKQVPFTRSTLNHDEVFILDTKDKIFQFNGANTNIQERTRALDIVQLFKEKYHEGTCNVAIVDDGKLQSEGHSGEFWELFGGFAPIGKKVPNEDDIIPEKTPAKLYCIFGGQLQEVVGELSKSSLRTDKCYILYCCSELFVWVGRTTRLDDKKASVQIVEEFIVTENVPKLTRVTRISQGHETNSFKSNFASWPSASAAPAFEEGRGKVAAMLKQQGSLLKGQTKSSPVEEEVPPFLGENGNIEVWRVDGEDKTEVPTEDIGKFYSGDCYICLYSYHSNEKREDHYLCCWIGKDSIEEDQTKATQLATSIFNSLKCKAVQGRIYQGKEPPQFVAIFQPMVVLKGGLSSGYKNYIAEKELNDETYTPDTAALIEICGTSAHNKKALQVDVAATSLNSYGCFILQSASSVLTWSGNQSTVEQQKLAAKVIELLKPGVPVKFAREGKESLAFWLALGGKQDYTSKKVTQEIVREPHLFAIQSNKGKFEIEEVYSFEQDDLLTEDVMILDTHAEVIVWVGQSVDPKEKQNALETGQKYIDVAATAEGLCPHVPLYRVPEGSEPSFFTTYFSWDHAKTTVQGNSFKKKAMQLFGPGCTTESQDNKPQGNKSSGATQRASAMAALTSAFNSSPVTKAPIAPRIFARGSQRAAAVAALSAVLTAEKKAPPTSEPGSPRRHSRTNTSSEPVSPVASAASRIFGKSPVKNEEPSDVISASPVKNEEPSDVISESPVKNEEPSNTIDNSEVSEVADETSEPNVETNEEDSSTKEADENENSGKEIQSSYTYDQLRAKSDNPVTGIDFKKRESYLSPEEFEEIFKITKEAFYNFPRWKQDQIKKKVDLF</sequence>
<feature type="compositionally biased region" description="Low complexity" evidence="3">
    <location>
        <begin position="836"/>
        <end position="848"/>
    </location>
</feature>
<evidence type="ECO:0000256" key="1">
    <source>
        <dbReference type="ARBA" id="ARBA00022467"/>
    </source>
</evidence>
<dbReference type="InterPro" id="IPR007122">
    <property type="entry name" value="Villin/Gelsolin"/>
</dbReference>
<dbReference type="OrthoDB" id="6375767at2759"/>
<keyword evidence="1" id="KW-0117">Actin capping</keyword>
<dbReference type="SMART" id="SM00262">
    <property type="entry name" value="GEL"/>
    <property type="match status" value="6"/>
</dbReference>
<dbReference type="PROSITE" id="PS51089">
    <property type="entry name" value="HP"/>
    <property type="match status" value="1"/>
</dbReference>
<dbReference type="Pfam" id="PF25480">
    <property type="entry name" value="DUF7904"/>
    <property type="match status" value="1"/>
</dbReference>
<dbReference type="GO" id="GO:0051693">
    <property type="term" value="P:actin filament capping"/>
    <property type="evidence" value="ECO:0007669"/>
    <property type="project" value="UniProtKB-KW"/>
</dbReference>
<dbReference type="SUPFAM" id="SSF55753">
    <property type="entry name" value="Actin depolymerizing proteins"/>
    <property type="match status" value="6"/>
</dbReference>
<dbReference type="CDD" id="cd11289">
    <property type="entry name" value="gelsolin_S2_like"/>
    <property type="match status" value="1"/>
</dbReference>
<comment type="caution">
    <text evidence="5">The sequence shown here is derived from an EMBL/GenBank/DDBJ whole genome shotgun (WGS) entry which is preliminary data.</text>
</comment>
<dbReference type="CDD" id="cd11290">
    <property type="entry name" value="gelsolin_S1_like"/>
    <property type="match status" value="1"/>
</dbReference>
<dbReference type="FunFam" id="3.40.20.10:FF:000001">
    <property type="entry name" value="Gelsolin"/>
    <property type="match status" value="1"/>
</dbReference>
<dbReference type="PANTHER" id="PTHR11977">
    <property type="entry name" value="VILLIN"/>
    <property type="match status" value="1"/>
</dbReference>
<dbReference type="InterPro" id="IPR036886">
    <property type="entry name" value="Villin_headpiece_dom_sf"/>
</dbReference>
<dbReference type="CDD" id="cd11291">
    <property type="entry name" value="gelsolin_S6_like"/>
    <property type="match status" value="1"/>
</dbReference>